<keyword evidence="7" id="KW-1185">Reference proteome</keyword>
<protein>
    <submittedName>
        <fullName evidence="6">Aspartyl asparaginyl beta-hydroxylase</fullName>
    </submittedName>
</protein>
<dbReference type="Pfam" id="PF05118">
    <property type="entry name" value="Asp_Arg_Hydrox"/>
    <property type="match status" value="1"/>
</dbReference>
<name>A0A077ZWG2_STYLE</name>
<evidence type="ECO:0000256" key="4">
    <source>
        <dbReference type="SAM" id="SignalP"/>
    </source>
</evidence>
<evidence type="ECO:0000256" key="2">
    <source>
        <dbReference type="ARBA" id="ARBA00022964"/>
    </source>
</evidence>
<dbReference type="InterPro" id="IPR007803">
    <property type="entry name" value="Asp/Arg/Pro-Hydrxlase"/>
</dbReference>
<keyword evidence="3" id="KW-0560">Oxidoreductase</keyword>
<dbReference type="SUPFAM" id="SSF51197">
    <property type="entry name" value="Clavaminate synthase-like"/>
    <property type="match status" value="1"/>
</dbReference>
<accession>A0A077ZWG2</accession>
<evidence type="ECO:0000259" key="5">
    <source>
        <dbReference type="Pfam" id="PF05118"/>
    </source>
</evidence>
<keyword evidence="2" id="KW-0223">Dioxygenase</keyword>
<dbReference type="InterPro" id="IPR027443">
    <property type="entry name" value="IPNS-like_sf"/>
</dbReference>
<dbReference type="AlphaFoldDB" id="A0A077ZWG2"/>
<keyword evidence="4" id="KW-0732">Signal</keyword>
<feature type="chain" id="PRO_5001729007" evidence="4">
    <location>
        <begin position="20"/>
        <end position="372"/>
    </location>
</feature>
<feature type="domain" description="Aspartyl/asparaginy/proline hydroxylase" evidence="5">
    <location>
        <begin position="130"/>
        <end position="295"/>
    </location>
</feature>
<dbReference type="InParanoid" id="A0A077ZWG2"/>
<comment type="similarity">
    <text evidence="1">Belongs to the aspartyl/asparaginyl beta-hydroxylase family.</text>
</comment>
<dbReference type="Gene3D" id="2.60.120.330">
    <property type="entry name" value="B-lactam Antibiotic, Isopenicillin N Synthase, Chain"/>
    <property type="match status" value="1"/>
</dbReference>
<evidence type="ECO:0000256" key="3">
    <source>
        <dbReference type="ARBA" id="ARBA00023002"/>
    </source>
</evidence>
<dbReference type="GO" id="GO:0016020">
    <property type="term" value="C:membrane"/>
    <property type="evidence" value="ECO:0007669"/>
    <property type="project" value="TreeGrafter"/>
</dbReference>
<dbReference type="PANTHER" id="PTHR46332">
    <property type="entry name" value="ASPARTATE BETA-HYDROXYLASE DOMAIN-CONTAINING PROTEIN 2"/>
    <property type="match status" value="1"/>
</dbReference>
<proteinExistence type="inferred from homology"/>
<evidence type="ECO:0000313" key="6">
    <source>
        <dbReference type="EMBL" id="CDW74204.1"/>
    </source>
</evidence>
<reference evidence="6 7" key="1">
    <citation type="submission" date="2014-06" db="EMBL/GenBank/DDBJ databases">
        <authorList>
            <person name="Swart Estienne"/>
        </authorList>
    </citation>
    <scope>NUCLEOTIDE SEQUENCE [LARGE SCALE GENOMIC DNA]</scope>
    <source>
        <strain evidence="6 7">130c</strain>
    </source>
</reference>
<dbReference type="GO" id="GO:0051213">
    <property type="term" value="F:dioxygenase activity"/>
    <property type="evidence" value="ECO:0007669"/>
    <property type="project" value="UniProtKB-KW"/>
</dbReference>
<evidence type="ECO:0000256" key="1">
    <source>
        <dbReference type="ARBA" id="ARBA00007730"/>
    </source>
</evidence>
<dbReference type="OrthoDB" id="438431at2759"/>
<dbReference type="InterPro" id="IPR051821">
    <property type="entry name" value="Asp/Asn_beta-hydroxylase"/>
</dbReference>
<dbReference type="EMBL" id="CCKQ01003093">
    <property type="protein sequence ID" value="CDW74204.1"/>
    <property type="molecule type" value="Genomic_DNA"/>
</dbReference>
<gene>
    <name evidence="6" type="primary">Contig6167.g6595</name>
    <name evidence="6" type="ORF">STYLEM_3198</name>
</gene>
<evidence type="ECO:0000313" key="7">
    <source>
        <dbReference type="Proteomes" id="UP000039865"/>
    </source>
</evidence>
<sequence length="372" mass="43230">MMLQISILIILVYASSIKGIDQCYGESVTGLYLATNEKKDDVCFAWFNFINGSHLNETEDKMIAQFIKEKIGDPNNKEVERARQWLRWQNDDDIVYLVSSYQKACIGVVPGLTAKTFWNDENWAWVKEFESNYEIIKKELMVMVNENRFIPNRIGDQDEKYNTANDGLGKNFHDVGKWNIFYIMYPGGLFDENQQKVPETTKILQKVLPDQQGHALFSAMSPNSYIRPHNGQDTKRLRVMFPIIGADGGAKMRVGEDWVYFQNGKISIFDDSFEHEVWHDGPNTRILLIADIWHPDLSKDEQWFFTTIENAEQKFILEQLRKKEDTKLSSSTQVLEAVKNLPPDEGWWVQNNQSSQFCDENLKETPQCKKEL</sequence>
<organism evidence="6 7">
    <name type="scientific">Stylonychia lemnae</name>
    <name type="common">Ciliate</name>
    <dbReference type="NCBI Taxonomy" id="5949"/>
    <lineage>
        <taxon>Eukaryota</taxon>
        <taxon>Sar</taxon>
        <taxon>Alveolata</taxon>
        <taxon>Ciliophora</taxon>
        <taxon>Intramacronucleata</taxon>
        <taxon>Spirotrichea</taxon>
        <taxon>Stichotrichia</taxon>
        <taxon>Sporadotrichida</taxon>
        <taxon>Oxytrichidae</taxon>
        <taxon>Stylonychinae</taxon>
        <taxon>Stylonychia</taxon>
    </lineage>
</organism>
<dbReference type="Proteomes" id="UP000039865">
    <property type="component" value="Unassembled WGS sequence"/>
</dbReference>
<feature type="signal peptide" evidence="4">
    <location>
        <begin position="1"/>
        <end position="19"/>
    </location>
</feature>
<dbReference type="PANTHER" id="PTHR46332:SF5">
    <property type="entry name" value="ASPARTATE BETA-HYDROXYLASE DOMAIN CONTAINING 2"/>
    <property type="match status" value="1"/>
</dbReference>